<reference evidence="2" key="2">
    <citation type="submission" date="2019-02" db="EMBL/GenBank/DDBJ databases">
        <authorList>
            <person name="Odamaki T."/>
        </authorList>
    </citation>
    <scope>NUCLEOTIDE SEQUENCE</scope>
    <source>
        <strain evidence="2">MCC10008</strain>
        <strain evidence="3">MCC10102</strain>
        <strain evidence="4">MCC10119</strain>
    </source>
</reference>
<comment type="caution">
    <text evidence="2">The sequence shown here is derived from an EMBL/GenBank/DDBJ whole genome shotgun (WGS) entry which is preliminary data.</text>
</comment>
<protein>
    <submittedName>
        <fullName evidence="2">Uncharacterized protein</fullName>
    </submittedName>
</protein>
<evidence type="ECO:0000313" key="5">
    <source>
        <dbReference type="Proteomes" id="UP000292241"/>
    </source>
</evidence>
<gene>
    <name evidence="2" type="ORF">MCC10008_1985</name>
    <name evidence="3" type="ORF">MCC10102_1879</name>
    <name evidence="4" type="ORF">MCC10119_1807</name>
</gene>
<evidence type="ECO:0000313" key="7">
    <source>
        <dbReference type="Proteomes" id="UP000292729"/>
    </source>
</evidence>
<evidence type="ECO:0000256" key="1">
    <source>
        <dbReference type="SAM" id="MobiDB-lite"/>
    </source>
</evidence>
<dbReference type="Proteomes" id="UP000292241">
    <property type="component" value="Unassembled WGS sequence"/>
</dbReference>
<proteinExistence type="predicted"/>
<dbReference type="EMBL" id="SHTI01000033">
    <property type="protein sequence ID" value="TCF68136.1"/>
    <property type="molecule type" value="Genomic_DNA"/>
</dbReference>
<dbReference type="RefSeq" id="WP_165499487.1">
    <property type="nucleotide sequence ID" value="NZ_SHPR01000051.1"/>
</dbReference>
<dbReference type="Proteomes" id="UP000292692">
    <property type="component" value="Unassembled WGS sequence"/>
</dbReference>
<evidence type="ECO:0000313" key="3">
    <source>
        <dbReference type="EMBL" id="TCF43395.1"/>
    </source>
</evidence>
<organism evidence="2 5">
    <name type="scientific">Bifidobacterium longum subsp. longum</name>
    <dbReference type="NCBI Taxonomy" id="1679"/>
    <lineage>
        <taxon>Bacteria</taxon>
        <taxon>Bacillati</taxon>
        <taxon>Actinomycetota</taxon>
        <taxon>Actinomycetes</taxon>
        <taxon>Bifidobacteriales</taxon>
        <taxon>Bifidobacteriaceae</taxon>
        <taxon>Bifidobacterium</taxon>
    </lineage>
</organism>
<evidence type="ECO:0000313" key="4">
    <source>
        <dbReference type="EMBL" id="TCF68136.1"/>
    </source>
</evidence>
<evidence type="ECO:0000313" key="6">
    <source>
        <dbReference type="Proteomes" id="UP000292692"/>
    </source>
</evidence>
<dbReference type="EMBL" id="SHPR01000051">
    <property type="protein sequence ID" value="TCD82078.1"/>
    <property type="molecule type" value="Genomic_DNA"/>
</dbReference>
<feature type="region of interest" description="Disordered" evidence="1">
    <location>
        <begin position="40"/>
        <end position="84"/>
    </location>
</feature>
<dbReference type="Proteomes" id="UP000292729">
    <property type="component" value="Unassembled WGS sequence"/>
</dbReference>
<feature type="compositionally biased region" description="Low complexity" evidence="1">
    <location>
        <begin position="70"/>
        <end position="81"/>
    </location>
</feature>
<name>A0A4R0SLB3_BIFLL</name>
<evidence type="ECO:0000313" key="2">
    <source>
        <dbReference type="EMBL" id="TCD82078.1"/>
    </source>
</evidence>
<dbReference type="AlphaFoldDB" id="A0A4R0SLB3"/>
<reference evidence="5 6" key="1">
    <citation type="journal article" date="2018" name="Sci. Rep.">
        <title>Genomic diversity and distribution of Bifidobacterium longum subsp. longum across the human lifespan.</title>
        <authorList>
            <person name="Odamaki T."/>
            <person name="Bottacini F."/>
            <person name="Kato K."/>
            <person name="Mitsuyama E."/>
            <person name="Yoshida K."/>
            <person name="Horigome A."/>
            <person name="Xiao J.Z."/>
            <person name="van Sinderen D."/>
        </authorList>
    </citation>
    <scope>NUCLEOTIDE SEQUENCE [LARGE SCALE GENOMIC DNA]</scope>
    <source>
        <strain evidence="2 5">MCC10008</strain>
        <strain evidence="3 6">MCC10102</strain>
        <strain evidence="4 7">MCC10119</strain>
    </source>
</reference>
<accession>A0A4R0SLB3</accession>
<dbReference type="EMBL" id="SHSV01000032">
    <property type="protein sequence ID" value="TCF43395.1"/>
    <property type="molecule type" value="Genomic_DNA"/>
</dbReference>
<sequence length="224" mass="25234">MTTKYTTEEVKQLYSIAVDQGWDALESNEKIAVGRYCRKHGINRPGLEPQTAPSPLPEQATETPAPQPAEETQSTQTQTETGAEPITGEQYFKHLGLGPAESVETEISKLETPQTGDATASDTDLELLRSVRFIERWPDDIVTTPARTASKWKQIAQALRRFPDRPAIVAEGKSRRRALELRRRLRNAKFVGFQPKGSYRVEIAPDRRHKDCYVVIAQYRGAEQ</sequence>